<evidence type="ECO:0000256" key="4">
    <source>
        <dbReference type="ARBA" id="ARBA00013170"/>
    </source>
</evidence>
<dbReference type="PANTHER" id="PTHR14269">
    <property type="entry name" value="CDP-DIACYLGLYCEROL--GLYCEROL-3-PHOSPHATE 3-PHOSPHATIDYLTRANSFERASE-RELATED"/>
    <property type="match status" value="1"/>
</dbReference>
<evidence type="ECO:0000256" key="3">
    <source>
        <dbReference type="ARBA" id="ARBA00010441"/>
    </source>
</evidence>
<keyword evidence="12" id="KW-0594">Phospholipid biosynthesis</keyword>
<dbReference type="RefSeq" id="WP_013181896.1">
    <property type="nucleotide sequence ID" value="NC_014225.1"/>
</dbReference>
<dbReference type="GO" id="GO:0008444">
    <property type="term" value="F:CDP-diacylglycerol-glycerol-3-phosphate 3-phosphatidyltransferase activity"/>
    <property type="evidence" value="ECO:0007669"/>
    <property type="project" value="UniProtKB-UniRule"/>
</dbReference>
<evidence type="ECO:0000256" key="13">
    <source>
        <dbReference type="ARBA" id="ARBA00023264"/>
    </source>
</evidence>
<reference evidence="18 19" key="1">
    <citation type="journal article" date="2010" name="PLoS ONE">
        <title>The Waddlia genome: a window into chlamydial biology.</title>
        <authorList>
            <person name="Bertelli C."/>
            <person name="Collyn F."/>
            <person name="Croxatto A."/>
            <person name="Ruckert C."/>
            <person name="Polkinghorne A."/>
            <person name="Kebbi-Beghdadi C."/>
            <person name="Goesmann A."/>
            <person name="Vaughan L."/>
            <person name="Greub G."/>
        </authorList>
    </citation>
    <scope>NUCLEOTIDE SEQUENCE [LARGE SCALE GENOMIC DNA]</scope>
    <source>
        <strain evidence="19">ATCC VR-1470 / WSU 86-1044</strain>
    </source>
</reference>
<keyword evidence="8 17" id="KW-0812">Transmembrane</keyword>
<dbReference type="OrthoDB" id="9796672at2"/>
<evidence type="ECO:0000256" key="15">
    <source>
        <dbReference type="NCBIfam" id="TIGR00560"/>
    </source>
</evidence>
<dbReference type="STRING" id="716544.wcw_0811"/>
<comment type="subcellular location">
    <subcellularLocation>
        <location evidence="1">Membrane</location>
        <topology evidence="1">Multi-pass membrane protein</topology>
    </subcellularLocation>
</comment>
<evidence type="ECO:0000256" key="9">
    <source>
        <dbReference type="ARBA" id="ARBA00022989"/>
    </source>
</evidence>
<name>D6YVL7_WADCW</name>
<evidence type="ECO:0000256" key="10">
    <source>
        <dbReference type="ARBA" id="ARBA00023098"/>
    </source>
</evidence>
<dbReference type="AlphaFoldDB" id="D6YVL7"/>
<evidence type="ECO:0000256" key="6">
    <source>
        <dbReference type="ARBA" id="ARBA00022516"/>
    </source>
</evidence>
<evidence type="ECO:0000256" key="14">
    <source>
        <dbReference type="ARBA" id="ARBA00048586"/>
    </source>
</evidence>
<evidence type="ECO:0000256" key="11">
    <source>
        <dbReference type="ARBA" id="ARBA00023136"/>
    </source>
</evidence>
<evidence type="ECO:0000256" key="12">
    <source>
        <dbReference type="ARBA" id="ARBA00023209"/>
    </source>
</evidence>
<keyword evidence="13" id="KW-1208">Phospholipid metabolism</keyword>
<dbReference type="HOGENOM" id="CLU_051314_2_3_0"/>
<dbReference type="InterPro" id="IPR043130">
    <property type="entry name" value="CDP-OH_PTrfase_TM_dom"/>
</dbReference>
<accession>D6YVL7</accession>
<dbReference type="InterPro" id="IPR004570">
    <property type="entry name" value="Phosphatidylglycerol_P_synth"/>
</dbReference>
<organism evidence="18 19">
    <name type="scientific">Waddlia chondrophila (strain ATCC VR-1470 / WSU 86-1044)</name>
    <dbReference type="NCBI Taxonomy" id="716544"/>
    <lineage>
        <taxon>Bacteria</taxon>
        <taxon>Pseudomonadati</taxon>
        <taxon>Chlamydiota</taxon>
        <taxon>Chlamydiia</taxon>
        <taxon>Parachlamydiales</taxon>
        <taxon>Waddliaceae</taxon>
        <taxon>Waddlia</taxon>
    </lineage>
</organism>
<dbReference type="PANTHER" id="PTHR14269:SF62">
    <property type="entry name" value="CDP-DIACYLGLYCEROL--GLYCEROL-3-PHOSPHATE 3-PHOSPHATIDYLTRANSFERASE 1, CHLOROPLASTIC"/>
    <property type="match status" value="1"/>
</dbReference>
<dbReference type="Pfam" id="PF01066">
    <property type="entry name" value="CDP-OH_P_transf"/>
    <property type="match status" value="1"/>
</dbReference>
<dbReference type="InterPro" id="IPR050324">
    <property type="entry name" value="CDP-alcohol_PTase-I"/>
</dbReference>
<dbReference type="eggNOG" id="COG0558">
    <property type="taxonomic scope" value="Bacteria"/>
</dbReference>
<evidence type="ECO:0000256" key="8">
    <source>
        <dbReference type="ARBA" id="ARBA00022692"/>
    </source>
</evidence>
<feature type="transmembrane region" description="Helical" evidence="17">
    <location>
        <begin position="37"/>
        <end position="57"/>
    </location>
</feature>
<protein>
    <recommendedName>
        <fullName evidence="5 15">CDP-diacylglycerol--glycerol-3-phosphate 3-phosphatidyltransferase</fullName>
        <ecNumber evidence="4 15">2.7.8.5</ecNumber>
    </recommendedName>
</protein>
<dbReference type="InterPro" id="IPR048254">
    <property type="entry name" value="CDP_ALCOHOL_P_TRANSF_CS"/>
</dbReference>
<evidence type="ECO:0000313" key="19">
    <source>
        <dbReference type="Proteomes" id="UP000001505"/>
    </source>
</evidence>
<dbReference type="NCBIfam" id="TIGR00560">
    <property type="entry name" value="pgsA"/>
    <property type="match status" value="1"/>
</dbReference>
<dbReference type="EMBL" id="CP001928">
    <property type="protein sequence ID" value="ADI38178.1"/>
    <property type="molecule type" value="Genomic_DNA"/>
</dbReference>
<dbReference type="GO" id="GO:0016020">
    <property type="term" value="C:membrane"/>
    <property type="evidence" value="ECO:0007669"/>
    <property type="project" value="UniProtKB-SubCell"/>
</dbReference>
<feature type="transmembrane region" description="Helical" evidence="17">
    <location>
        <begin position="77"/>
        <end position="103"/>
    </location>
</feature>
<evidence type="ECO:0000313" key="18">
    <source>
        <dbReference type="EMBL" id="ADI38178.1"/>
    </source>
</evidence>
<keyword evidence="11 17" id="KW-0472">Membrane</keyword>
<dbReference type="Proteomes" id="UP000001505">
    <property type="component" value="Chromosome"/>
</dbReference>
<dbReference type="EC" id="2.7.8.5" evidence="4 15"/>
<keyword evidence="9 17" id="KW-1133">Transmembrane helix</keyword>
<sequence length="197" mass="22117">MNIAHYFTFFRIFISPIFLLIYIAHAQLGISDIALPYILIFLLSMSEFSDAFDGYIARKTNQVTDLGKILDPMADSIYRISVFLTFTLEPIRVPMILIFVFLYRDSVISTLRTICALRGFTLAARFSGKLKAVIQAIAAFAILILMIPHSLGILSTQTLHLASSWIVGIAAAYALLSGFEYLHANRKHITKLLTNHD</sequence>
<evidence type="ECO:0000256" key="1">
    <source>
        <dbReference type="ARBA" id="ARBA00004141"/>
    </source>
</evidence>
<gene>
    <name evidence="18" type="primary">pgsA1</name>
    <name evidence="18" type="ordered locus">wcw_0811</name>
</gene>
<dbReference type="Gene3D" id="1.20.120.1760">
    <property type="match status" value="1"/>
</dbReference>
<evidence type="ECO:0000256" key="16">
    <source>
        <dbReference type="RuleBase" id="RU003750"/>
    </source>
</evidence>
<keyword evidence="19" id="KW-1185">Reference proteome</keyword>
<comment type="catalytic activity">
    <reaction evidence="14">
        <text>a CDP-1,2-diacyl-sn-glycerol + sn-glycerol 3-phosphate = a 1,2-diacyl-sn-glycero-3-phospho-(1'-sn-glycero-3'-phosphate) + CMP + H(+)</text>
        <dbReference type="Rhea" id="RHEA:12593"/>
        <dbReference type="ChEBI" id="CHEBI:15378"/>
        <dbReference type="ChEBI" id="CHEBI:57597"/>
        <dbReference type="ChEBI" id="CHEBI:58332"/>
        <dbReference type="ChEBI" id="CHEBI:60110"/>
        <dbReference type="ChEBI" id="CHEBI:60377"/>
        <dbReference type="EC" id="2.7.8.5"/>
    </reaction>
</comment>
<proteinExistence type="inferred from homology"/>
<comment type="similarity">
    <text evidence="3 16">Belongs to the CDP-alcohol phosphatidyltransferase class-I family.</text>
</comment>
<dbReference type="PROSITE" id="PS00379">
    <property type="entry name" value="CDP_ALCOHOL_P_TRANSF"/>
    <property type="match status" value="1"/>
</dbReference>
<evidence type="ECO:0000256" key="7">
    <source>
        <dbReference type="ARBA" id="ARBA00022679"/>
    </source>
</evidence>
<evidence type="ECO:0000256" key="17">
    <source>
        <dbReference type="SAM" id="Phobius"/>
    </source>
</evidence>
<evidence type="ECO:0000256" key="2">
    <source>
        <dbReference type="ARBA" id="ARBA00005042"/>
    </source>
</evidence>
<feature type="transmembrane region" description="Helical" evidence="17">
    <location>
        <begin position="6"/>
        <end position="25"/>
    </location>
</feature>
<dbReference type="KEGG" id="wch:wcw_0811"/>
<keyword evidence="6" id="KW-0444">Lipid biosynthesis</keyword>
<keyword evidence="10" id="KW-0443">Lipid metabolism</keyword>
<evidence type="ECO:0000256" key="5">
    <source>
        <dbReference type="ARBA" id="ARBA00014944"/>
    </source>
</evidence>
<dbReference type="InterPro" id="IPR000462">
    <property type="entry name" value="CDP-OH_P_trans"/>
</dbReference>
<feature type="transmembrane region" description="Helical" evidence="17">
    <location>
        <begin position="163"/>
        <end position="182"/>
    </location>
</feature>
<keyword evidence="7 16" id="KW-0808">Transferase</keyword>
<dbReference type="GO" id="GO:0046474">
    <property type="term" value="P:glycerophospholipid biosynthetic process"/>
    <property type="evidence" value="ECO:0007669"/>
    <property type="project" value="TreeGrafter"/>
</dbReference>
<feature type="transmembrane region" description="Helical" evidence="17">
    <location>
        <begin position="132"/>
        <end position="151"/>
    </location>
</feature>
<comment type="pathway">
    <text evidence="2">Phospholipid metabolism; phosphatidylglycerol biosynthesis; phosphatidylglycerol from CDP-diacylglycerol: step 1/2.</text>
</comment>
<dbReference type="PIRSF" id="PIRSF000847">
    <property type="entry name" value="Phos_ph_gly_syn"/>
    <property type="match status" value="1"/>
</dbReference>